<name>A0A518GHE8_9BACT</name>
<feature type="transmembrane region" description="Helical" evidence="6">
    <location>
        <begin position="68"/>
        <end position="88"/>
    </location>
</feature>
<dbReference type="InterPro" id="IPR050638">
    <property type="entry name" value="AA-Vitamin_Transporters"/>
</dbReference>
<dbReference type="PANTHER" id="PTHR32322">
    <property type="entry name" value="INNER MEMBRANE TRANSPORTER"/>
    <property type="match status" value="1"/>
</dbReference>
<evidence type="ECO:0000256" key="3">
    <source>
        <dbReference type="ARBA" id="ARBA00022692"/>
    </source>
</evidence>
<dbReference type="EMBL" id="CP036298">
    <property type="protein sequence ID" value="QDV28007.1"/>
    <property type="molecule type" value="Genomic_DNA"/>
</dbReference>
<evidence type="ECO:0000313" key="8">
    <source>
        <dbReference type="EMBL" id="QDV28007.1"/>
    </source>
</evidence>
<dbReference type="Proteomes" id="UP000318017">
    <property type="component" value="Chromosome"/>
</dbReference>
<dbReference type="SUPFAM" id="SSF103481">
    <property type="entry name" value="Multidrug resistance efflux transporter EmrE"/>
    <property type="match status" value="2"/>
</dbReference>
<dbReference type="PANTHER" id="PTHR32322:SF2">
    <property type="entry name" value="EAMA DOMAIN-CONTAINING PROTEIN"/>
    <property type="match status" value="1"/>
</dbReference>
<gene>
    <name evidence="8" type="primary">yijE</name>
    <name evidence="8" type="ORF">Q31a_64000</name>
</gene>
<dbReference type="OrthoDB" id="268600at2"/>
<evidence type="ECO:0000259" key="7">
    <source>
        <dbReference type="Pfam" id="PF00892"/>
    </source>
</evidence>
<feature type="domain" description="EamA" evidence="7">
    <location>
        <begin position="216"/>
        <end position="350"/>
    </location>
</feature>
<evidence type="ECO:0000256" key="5">
    <source>
        <dbReference type="ARBA" id="ARBA00023136"/>
    </source>
</evidence>
<evidence type="ECO:0000256" key="4">
    <source>
        <dbReference type="ARBA" id="ARBA00022989"/>
    </source>
</evidence>
<dbReference type="GO" id="GO:0016020">
    <property type="term" value="C:membrane"/>
    <property type="evidence" value="ECO:0007669"/>
    <property type="project" value="UniProtKB-SubCell"/>
</dbReference>
<feature type="transmembrane region" description="Helical" evidence="6">
    <location>
        <begin position="128"/>
        <end position="147"/>
    </location>
</feature>
<dbReference type="Pfam" id="PF00892">
    <property type="entry name" value="EamA"/>
    <property type="match status" value="2"/>
</dbReference>
<keyword evidence="3 6" id="KW-0812">Transmembrane</keyword>
<dbReference type="AlphaFoldDB" id="A0A518GHE8"/>
<sequence>MASCGKARTRWLRKLSRFVDRLGVFEEPAGPHERSSQVHFTVDSYAKSIVLDSSQSLHRSTSRRFADAILFSTAMMWGINIIVFKHAIGDFNPWVFNALRLVFATITLGILAWLEAKFWPKPVGKVDWRRVLAFCFLSGFFYLLLFVKGIELTTAGNTALILASMPMWTAALSFFFLHERLPWITWLGLFITFVGTVIVTTQSSGPVNLAGEFVVGNLLMLCAAITWASGTVVSKSILESFSPLRLAFISAMLTTPLHLALVARELPGALAAALEPRTLLAIVYSGVFSTGVAYATWHAGVRAVGGSHAAVYQNVVTLVAVIGGWLFLKEQPLLAQVLGGCLTVAGLLLMRRGRR</sequence>
<dbReference type="KEGG" id="ahel:Q31a_64000"/>
<comment type="subcellular location">
    <subcellularLocation>
        <location evidence="1">Membrane</location>
        <topology evidence="1">Multi-pass membrane protein</topology>
    </subcellularLocation>
</comment>
<protein>
    <submittedName>
        <fullName evidence="8">Putative inner membrane transporter yiJE</fullName>
    </submittedName>
</protein>
<reference evidence="8 9" key="1">
    <citation type="submission" date="2019-02" db="EMBL/GenBank/DDBJ databases">
        <title>Deep-cultivation of Planctomycetes and their phenomic and genomic characterization uncovers novel biology.</title>
        <authorList>
            <person name="Wiegand S."/>
            <person name="Jogler M."/>
            <person name="Boedeker C."/>
            <person name="Pinto D."/>
            <person name="Vollmers J."/>
            <person name="Rivas-Marin E."/>
            <person name="Kohn T."/>
            <person name="Peeters S.H."/>
            <person name="Heuer A."/>
            <person name="Rast P."/>
            <person name="Oberbeckmann S."/>
            <person name="Bunk B."/>
            <person name="Jeske O."/>
            <person name="Meyerdierks A."/>
            <person name="Storesund J.E."/>
            <person name="Kallscheuer N."/>
            <person name="Luecker S."/>
            <person name="Lage O.M."/>
            <person name="Pohl T."/>
            <person name="Merkel B.J."/>
            <person name="Hornburger P."/>
            <person name="Mueller R.-W."/>
            <person name="Bruemmer F."/>
            <person name="Labrenz M."/>
            <person name="Spormann A.M."/>
            <person name="Op den Camp H."/>
            <person name="Overmann J."/>
            <person name="Amann R."/>
            <person name="Jetten M.S.M."/>
            <person name="Mascher T."/>
            <person name="Medema M.H."/>
            <person name="Devos D.P."/>
            <person name="Kaster A.-K."/>
            <person name="Ovreas L."/>
            <person name="Rohde M."/>
            <person name="Galperin M.Y."/>
            <person name="Jogler C."/>
        </authorList>
    </citation>
    <scope>NUCLEOTIDE SEQUENCE [LARGE SCALE GENOMIC DNA]</scope>
    <source>
        <strain evidence="8 9">Q31a</strain>
    </source>
</reference>
<evidence type="ECO:0000256" key="6">
    <source>
        <dbReference type="SAM" id="Phobius"/>
    </source>
</evidence>
<feature type="transmembrane region" description="Helical" evidence="6">
    <location>
        <begin position="213"/>
        <end position="234"/>
    </location>
</feature>
<evidence type="ECO:0000256" key="1">
    <source>
        <dbReference type="ARBA" id="ARBA00004141"/>
    </source>
</evidence>
<organism evidence="8 9">
    <name type="scientific">Aureliella helgolandensis</name>
    <dbReference type="NCBI Taxonomy" id="2527968"/>
    <lineage>
        <taxon>Bacteria</taxon>
        <taxon>Pseudomonadati</taxon>
        <taxon>Planctomycetota</taxon>
        <taxon>Planctomycetia</taxon>
        <taxon>Pirellulales</taxon>
        <taxon>Pirellulaceae</taxon>
        <taxon>Aureliella</taxon>
    </lineage>
</organism>
<feature type="transmembrane region" description="Helical" evidence="6">
    <location>
        <begin position="184"/>
        <end position="201"/>
    </location>
</feature>
<dbReference type="InterPro" id="IPR000620">
    <property type="entry name" value="EamA_dom"/>
</dbReference>
<feature type="transmembrane region" description="Helical" evidence="6">
    <location>
        <begin position="278"/>
        <end position="297"/>
    </location>
</feature>
<feature type="transmembrane region" description="Helical" evidence="6">
    <location>
        <begin position="246"/>
        <end position="266"/>
    </location>
</feature>
<feature type="domain" description="EamA" evidence="7">
    <location>
        <begin position="66"/>
        <end position="200"/>
    </location>
</feature>
<dbReference type="Gene3D" id="1.10.3730.20">
    <property type="match status" value="1"/>
</dbReference>
<keyword evidence="5 6" id="KW-0472">Membrane</keyword>
<dbReference type="InterPro" id="IPR037185">
    <property type="entry name" value="EmrE-like"/>
</dbReference>
<feature type="transmembrane region" description="Helical" evidence="6">
    <location>
        <begin position="309"/>
        <end position="327"/>
    </location>
</feature>
<feature type="transmembrane region" description="Helical" evidence="6">
    <location>
        <begin position="159"/>
        <end position="177"/>
    </location>
</feature>
<keyword evidence="4 6" id="KW-1133">Transmembrane helix</keyword>
<comment type="similarity">
    <text evidence="2">Belongs to the EamA transporter family.</text>
</comment>
<feature type="transmembrane region" description="Helical" evidence="6">
    <location>
        <begin position="94"/>
        <end position="116"/>
    </location>
</feature>
<proteinExistence type="inferred from homology"/>
<evidence type="ECO:0000313" key="9">
    <source>
        <dbReference type="Proteomes" id="UP000318017"/>
    </source>
</evidence>
<feature type="transmembrane region" description="Helical" evidence="6">
    <location>
        <begin position="333"/>
        <end position="350"/>
    </location>
</feature>
<keyword evidence="9" id="KW-1185">Reference proteome</keyword>
<accession>A0A518GHE8</accession>
<evidence type="ECO:0000256" key="2">
    <source>
        <dbReference type="ARBA" id="ARBA00007362"/>
    </source>
</evidence>